<evidence type="ECO:0000313" key="4">
    <source>
        <dbReference type="Proteomes" id="UP000028980"/>
    </source>
</evidence>
<comment type="caution">
    <text evidence="3">The sequence shown here is derived from an EMBL/GenBank/DDBJ whole genome shotgun (WGS) entry which is preliminary data.</text>
</comment>
<dbReference type="Gene3D" id="2.60.40.200">
    <property type="entry name" value="Superoxide dismutase, copper/zinc binding domain"/>
    <property type="match status" value="1"/>
</dbReference>
<proteinExistence type="inferred from homology"/>
<dbReference type="Proteomes" id="UP000028980">
    <property type="component" value="Unassembled WGS sequence"/>
</dbReference>
<dbReference type="SUPFAM" id="SSF49329">
    <property type="entry name" value="Cu,Zn superoxide dismutase-like"/>
    <property type="match status" value="1"/>
</dbReference>
<sequence length="67" mass="6917">MGDIGNLIANDEGGATLTFNTDKWCIGCDDDTRNVLGKAFIVHATADDFESQPSGAAGARVACGVIE</sequence>
<feature type="domain" description="Superoxide dismutase copper/zinc binding" evidence="2">
    <location>
        <begin position="1"/>
        <end position="66"/>
    </location>
</feature>
<comment type="similarity">
    <text evidence="1">Belongs to the Cu-Zn superoxide dismutase family.</text>
</comment>
<dbReference type="GO" id="GO:0004784">
    <property type="term" value="F:superoxide dismutase activity"/>
    <property type="evidence" value="ECO:0007669"/>
    <property type="project" value="UniProtKB-EC"/>
</dbReference>
<evidence type="ECO:0000313" key="3">
    <source>
        <dbReference type="EMBL" id="GAK77985.1"/>
    </source>
</evidence>
<gene>
    <name evidence="3" type="ORF">JCM19296_3594</name>
</gene>
<organism evidence="3 4">
    <name type="scientific">Nonlabens ulvanivorans</name>
    <name type="common">Persicivirga ulvanivorans</name>
    <dbReference type="NCBI Taxonomy" id="906888"/>
    <lineage>
        <taxon>Bacteria</taxon>
        <taxon>Pseudomonadati</taxon>
        <taxon>Bacteroidota</taxon>
        <taxon>Flavobacteriia</taxon>
        <taxon>Flavobacteriales</taxon>
        <taxon>Flavobacteriaceae</taxon>
        <taxon>Nonlabens</taxon>
    </lineage>
</organism>
<accession>A0A081DGD9</accession>
<dbReference type="Pfam" id="PF00080">
    <property type="entry name" value="Sod_Cu"/>
    <property type="match status" value="1"/>
</dbReference>
<dbReference type="GO" id="GO:0046872">
    <property type="term" value="F:metal ion binding"/>
    <property type="evidence" value="ECO:0007669"/>
    <property type="project" value="InterPro"/>
</dbReference>
<dbReference type="AlphaFoldDB" id="A0A081DGD9"/>
<dbReference type="EMBL" id="BBLG01000016">
    <property type="protein sequence ID" value="GAK77985.1"/>
    <property type="molecule type" value="Genomic_DNA"/>
</dbReference>
<reference evidence="3 4" key="1">
    <citation type="journal article" date="2014" name="Genome Announc.">
        <title>Draft Genome Sequences of Marine Flavobacterium Nonlabens Strains NR17, NR24, NR27, NR32, NR33, and Ara13.</title>
        <authorList>
            <person name="Nakanishi M."/>
            <person name="Meirelles P."/>
            <person name="Suzuki R."/>
            <person name="Takatani N."/>
            <person name="Mino S."/>
            <person name="Suda W."/>
            <person name="Oshima K."/>
            <person name="Hattori M."/>
            <person name="Ohkuma M."/>
            <person name="Hosokawa M."/>
            <person name="Miyashita K."/>
            <person name="Thompson F.L."/>
            <person name="Niwa A."/>
            <person name="Sawabe T."/>
            <person name="Sawabe T."/>
        </authorList>
    </citation>
    <scope>NUCLEOTIDE SEQUENCE [LARGE SCALE GENOMIC DNA]</scope>
    <source>
        <strain evidence="4">JCM19296</strain>
    </source>
</reference>
<keyword evidence="3" id="KW-0560">Oxidoreductase</keyword>
<dbReference type="EC" id="1.15.1.1" evidence="3"/>
<evidence type="ECO:0000259" key="2">
    <source>
        <dbReference type="Pfam" id="PF00080"/>
    </source>
</evidence>
<dbReference type="InterPro" id="IPR001424">
    <property type="entry name" value="SOD_Cu_Zn_dom"/>
</dbReference>
<protein>
    <submittedName>
        <fullName evidence="3">Superoxide dismutase</fullName>
        <ecNumber evidence="3">1.15.1.1</ecNumber>
    </submittedName>
</protein>
<name>A0A081DGD9_NONUL</name>
<evidence type="ECO:0000256" key="1">
    <source>
        <dbReference type="ARBA" id="ARBA00010457"/>
    </source>
</evidence>
<dbReference type="InterPro" id="IPR036423">
    <property type="entry name" value="SOD-like_Cu/Zn_dom_sf"/>
</dbReference>